<comment type="catalytic activity">
    <reaction evidence="1">
        <text>ATP + protein L-histidine = ADP + protein N-phospho-L-histidine.</text>
        <dbReference type="EC" id="2.7.13.3"/>
    </reaction>
</comment>
<dbReference type="PANTHER" id="PTHR45436">
    <property type="entry name" value="SENSOR HISTIDINE KINASE YKOH"/>
    <property type="match status" value="1"/>
</dbReference>
<evidence type="ECO:0000259" key="9">
    <source>
        <dbReference type="PROSITE" id="PS50109"/>
    </source>
</evidence>
<dbReference type="RefSeq" id="WP_216033441.1">
    <property type="nucleotide sequence ID" value="NZ_JAHKNG010000018.1"/>
</dbReference>
<dbReference type="InterPro" id="IPR003594">
    <property type="entry name" value="HATPase_dom"/>
</dbReference>
<evidence type="ECO:0000256" key="4">
    <source>
        <dbReference type="ARBA" id="ARBA00022679"/>
    </source>
</evidence>
<name>A0ABS6AJJ5_9RHOB</name>
<dbReference type="Pfam" id="PF02518">
    <property type="entry name" value="HATPase_c"/>
    <property type="match status" value="1"/>
</dbReference>
<evidence type="ECO:0000256" key="6">
    <source>
        <dbReference type="ARBA" id="ARBA00022777"/>
    </source>
</evidence>
<evidence type="ECO:0000313" key="11">
    <source>
        <dbReference type="Proteomes" id="UP001166191"/>
    </source>
</evidence>
<evidence type="ECO:0000256" key="1">
    <source>
        <dbReference type="ARBA" id="ARBA00000085"/>
    </source>
</evidence>
<keyword evidence="7 8" id="KW-1133">Transmembrane helix</keyword>
<evidence type="ECO:0000313" key="10">
    <source>
        <dbReference type="EMBL" id="MBU3030765.1"/>
    </source>
</evidence>
<evidence type="ECO:0000256" key="3">
    <source>
        <dbReference type="ARBA" id="ARBA00022553"/>
    </source>
</evidence>
<evidence type="ECO:0000256" key="5">
    <source>
        <dbReference type="ARBA" id="ARBA00022692"/>
    </source>
</evidence>
<keyword evidence="11" id="KW-1185">Reference proteome</keyword>
<comment type="caution">
    <text evidence="10">The sequence shown here is derived from an EMBL/GenBank/DDBJ whole genome shotgun (WGS) entry which is preliminary data.</text>
</comment>
<sequence length="444" mass="48395">MTLQSGSIRRRLTLGAALAITLAITVSWLGLTILFDRQVTRLAAQELEARSNVILAGFEPDRPLTEPPKTLGGDPRYLSPYSGQYWQIEIASRRYHSQSLWDTELAVREQPPPRGRFALYEAEGPDEQRLLVLDRLLQVGPQAVPLRISVATSRANLDEARSYFERGVIPFLVALGAMLITGSAMQVGLGLRPLAQVHHRIAELTAGTRRRLGQDMPDEVRPLATEIDNLLDDRDARIERARRRAADLAHTLKTPLQALLGETRRLRDGGNGGAADEIDQIADSICSSVEHELGRSRIRGEGRANLGQVAGNVAKVLRRTSRGDDIELRVDIADDLFARIDAHDLTEALGALAENAMRHARNRVVIRAARRGDRIDLGVQDDGPGVAEAQLSRIMKRGETSADTAEAHGVGLALAHEIALAADGTLRLENLAGGFLVTLSLKAG</sequence>
<dbReference type="Proteomes" id="UP001166191">
    <property type="component" value="Unassembled WGS sequence"/>
</dbReference>
<reference evidence="10" key="1">
    <citation type="submission" date="2021-06" db="EMBL/GenBank/DDBJ databases">
        <title>Paracoccus bacterium XHP0099 sp. nov., isolated from the surface waters of the Yellow Sea.</title>
        <authorList>
            <person name="Xue H."/>
            <person name="Zhang D."/>
        </authorList>
    </citation>
    <scope>NUCLEOTIDE SEQUENCE</scope>
    <source>
        <strain evidence="10">XHP0099</strain>
    </source>
</reference>
<proteinExistence type="predicted"/>
<keyword evidence="4" id="KW-0808">Transferase</keyword>
<dbReference type="InterPro" id="IPR050428">
    <property type="entry name" value="TCS_sensor_his_kinase"/>
</dbReference>
<gene>
    <name evidence="10" type="ORF">KNW02_11635</name>
</gene>
<dbReference type="SMART" id="SM00387">
    <property type="entry name" value="HATPase_c"/>
    <property type="match status" value="1"/>
</dbReference>
<dbReference type="InterPro" id="IPR005467">
    <property type="entry name" value="His_kinase_dom"/>
</dbReference>
<dbReference type="PANTHER" id="PTHR45436:SF5">
    <property type="entry name" value="SENSOR HISTIDINE KINASE TRCS"/>
    <property type="match status" value="1"/>
</dbReference>
<evidence type="ECO:0000256" key="2">
    <source>
        <dbReference type="ARBA" id="ARBA00012438"/>
    </source>
</evidence>
<keyword evidence="3" id="KW-0597">Phosphoprotein</keyword>
<keyword evidence="8" id="KW-0472">Membrane</keyword>
<feature type="domain" description="Histidine kinase" evidence="9">
    <location>
        <begin position="247"/>
        <end position="444"/>
    </location>
</feature>
<protein>
    <recommendedName>
        <fullName evidence="2">histidine kinase</fullName>
        <ecNumber evidence="2">2.7.13.3</ecNumber>
    </recommendedName>
</protein>
<dbReference type="EMBL" id="JAHKNG010000018">
    <property type="protein sequence ID" value="MBU3030765.1"/>
    <property type="molecule type" value="Genomic_DNA"/>
</dbReference>
<accession>A0ABS6AJJ5</accession>
<dbReference type="GO" id="GO:0016301">
    <property type="term" value="F:kinase activity"/>
    <property type="evidence" value="ECO:0007669"/>
    <property type="project" value="UniProtKB-KW"/>
</dbReference>
<evidence type="ECO:0000256" key="8">
    <source>
        <dbReference type="SAM" id="Phobius"/>
    </source>
</evidence>
<dbReference type="PROSITE" id="PS50109">
    <property type="entry name" value="HIS_KIN"/>
    <property type="match status" value="1"/>
</dbReference>
<feature type="transmembrane region" description="Helical" evidence="8">
    <location>
        <begin position="12"/>
        <end position="35"/>
    </location>
</feature>
<keyword evidence="5 8" id="KW-0812">Transmembrane</keyword>
<keyword evidence="6 10" id="KW-0418">Kinase</keyword>
<organism evidence="10 11">
    <name type="scientific">Paracoccus marinaquae</name>
    <dbReference type="NCBI Taxonomy" id="2841926"/>
    <lineage>
        <taxon>Bacteria</taxon>
        <taxon>Pseudomonadati</taxon>
        <taxon>Pseudomonadota</taxon>
        <taxon>Alphaproteobacteria</taxon>
        <taxon>Rhodobacterales</taxon>
        <taxon>Paracoccaceae</taxon>
        <taxon>Paracoccus</taxon>
    </lineage>
</organism>
<evidence type="ECO:0000256" key="7">
    <source>
        <dbReference type="ARBA" id="ARBA00022989"/>
    </source>
</evidence>
<dbReference type="EC" id="2.7.13.3" evidence="2"/>